<dbReference type="InterPro" id="IPR036380">
    <property type="entry name" value="Isochorismatase-like_sf"/>
</dbReference>
<evidence type="ECO:0000256" key="1">
    <source>
        <dbReference type="ARBA" id="ARBA00006336"/>
    </source>
</evidence>
<dbReference type="Gene3D" id="3.40.50.850">
    <property type="entry name" value="Isochorismatase-like"/>
    <property type="match status" value="1"/>
</dbReference>
<name>A0AAD7D7B5_MYCRO</name>
<evidence type="ECO:0000259" key="3">
    <source>
        <dbReference type="Pfam" id="PF00857"/>
    </source>
</evidence>
<dbReference type="Proteomes" id="UP001221757">
    <property type="component" value="Unassembled WGS sequence"/>
</dbReference>
<comment type="similarity">
    <text evidence="1">Belongs to the isochorismatase family.</text>
</comment>
<dbReference type="AlphaFoldDB" id="A0AAD7D7B5"/>
<dbReference type="SUPFAM" id="SSF52499">
    <property type="entry name" value="Isochorismatase-like hydrolases"/>
    <property type="match status" value="1"/>
</dbReference>
<comment type="caution">
    <text evidence="4">The sequence shown here is derived from an EMBL/GenBank/DDBJ whole genome shotgun (WGS) entry which is preliminary data.</text>
</comment>
<dbReference type="InterPro" id="IPR050272">
    <property type="entry name" value="Isochorismatase-like_hydrls"/>
</dbReference>
<organism evidence="4 5">
    <name type="scientific">Mycena rosella</name>
    <name type="common">Pink bonnet</name>
    <name type="synonym">Agaricus rosellus</name>
    <dbReference type="NCBI Taxonomy" id="1033263"/>
    <lineage>
        <taxon>Eukaryota</taxon>
        <taxon>Fungi</taxon>
        <taxon>Dikarya</taxon>
        <taxon>Basidiomycota</taxon>
        <taxon>Agaricomycotina</taxon>
        <taxon>Agaricomycetes</taxon>
        <taxon>Agaricomycetidae</taxon>
        <taxon>Agaricales</taxon>
        <taxon>Marasmiineae</taxon>
        <taxon>Mycenaceae</taxon>
        <taxon>Mycena</taxon>
    </lineage>
</organism>
<evidence type="ECO:0000313" key="4">
    <source>
        <dbReference type="EMBL" id="KAJ7683118.1"/>
    </source>
</evidence>
<evidence type="ECO:0000313" key="5">
    <source>
        <dbReference type="Proteomes" id="UP001221757"/>
    </source>
</evidence>
<dbReference type="EMBL" id="JARKIE010000111">
    <property type="protein sequence ID" value="KAJ7683118.1"/>
    <property type="molecule type" value="Genomic_DNA"/>
</dbReference>
<dbReference type="PANTHER" id="PTHR43540:SF15">
    <property type="entry name" value="BLR5631 PROTEIN"/>
    <property type="match status" value="1"/>
</dbReference>
<dbReference type="InterPro" id="IPR000868">
    <property type="entry name" value="Isochorismatase-like_dom"/>
</dbReference>
<sequence length="195" mass="20649">MAAKSFRDLAGIPPSTPKTTDSVLLIIDAQNEYAEGALAVSNLATSRPAVERLVKRYRAAGGAVAHIKHIVPSGTPVFTPGTPLAEEFSELGPLPAGGKEFVVEKRFPGSFTETTLQGAIEATGLRKLVLVGYMAHVCVSTTAREAHQRGYEVVIAEDAIGDRDIPGASGQEVSKMVLLELADFFATIVKSDDIN</sequence>
<dbReference type="PANTHER" id="PTHR43540">
    <property type="entry name" value="PEROXYUREIDOACRYLATE/UREIDOACRYLATE AMIDOHYDROLASE-RELATED"/>
    <property type="match status" value="1"/>
</dbReference>
<feature type="domain" description="Isochorismatase-like" evidence="3">
    <location>
        <begin position="22"/>
        <end position="190"/>
    </location>
</feature>
<keyword evidence="5" id="KW-1185">Reference proteome</keyword>
<dbReference type="Pfam" id="PF00857">
    <property type="entry name" value="Isochorismatase"/>
    <property type="match status" value="1"/>
</dbReference>
<dbReference type="GO" id="GO:0016787">
    <property type="term" value="F:hydrolase activity"/>
    <property type="evidence" value="ECO:0007669"/>
    <property type="project" value="UniProtKB-KW"/>
</dbReference>
<accession>A0AAD7D7B5</accession>
<gene>
    <name evidence="4" type="ORF">B0H17DRAFT_1014486</name>
</gene>
<reference evidence="4" key="1">
    <citation type="submission" date="2023-03" db="EMBL/GenBank/DDBJ databases">
        <title>Massive genome expansion in bonnet fungi (Mycena s.s.) driven by repeated elements and novel gene families across ecological guilds.</title>
        <authorList>
            <consortium name="Lawrence Berkeley National Laboratory"/>
            <person name="Harder C.B."/>
            <person name="Miyauchi S."/>
            <person name="Viragh M."/>
            <person name="Kuo A."/>
            <person name="Thoen E."/>
            <person name="Andreopoulos B."/>
            <person name="Lu D."/>
            <person name="Skrede I."/>
            <person name="Drula E."/>
            <person name="Henrissat B."/>
            <person name="Morin E."/>
            <person name="Kohler A."/>
            <person name="Barry K."/>
            <person name="LaButti K."/>
            <person name="Morin E."/>
            <person name="Salamov A."/>
            <person name="Lipzen A."/>
            <person name="Mereny Z."/>
            <person name="Hegedus B."/>
            <person name="Baldrian P."/>
            <person name="Stursova M."/>
            <person name="Weitz H."/>
            <person name="Taylor A."/>
            <person name="Grigoriev I.V."/>
            <person name="Nagy L.G."/>
            <person name="Martin F."/>
            <person name="Kauserud H."/>
        </authorList>
    </citation>
    <scope>NUCLEOTIDE SEQUENCE</scope>
    <source>
        <strain evidence="4">CBHHK067</strain>
    </source>
</reference>
<keyword evidence="2 4" id="KW-0378">Hydrolase</keyword>
<protein>
    <submittedName>
        <fullName evidence="4">Isochorismatase hydrolase</fullName>
    </submittedName>
</protein>
<evidence type="ECO:0000256" key="2">
    <source>
        <dbReference type="ARBA" id="ARBA00022801"/>
    </source>
</evidence>
<proteinExistence type="inferred from homology"/>